<name>A0A1B9BYK8_9PROT</name>
<comment type="caution">
    <text evidence="2">The sequence shown here is derived from an EMBL/GenBank/DDBJ whole genome shotgun (WGS) entry which is preliminary data.</text>
</comment>
<organism evidence="2 3">
    <name type="scientific">Acidithiobacillus ferrivorans</name>
    <dbReference type="NCBI Taxonomy" id="160808"/>
    <lineage>
        <taxon>Bacteria</taxon>
        <taxon>Pseudomonadati</taxon>
        <taxon>Pseudomonadota</taxon>
        <taxon>Acidithiobacillia</taxon>
        <taxon>Acidithiobacillales</taxon>
        <taxon>Acidithiobacillaceae</taxon>
        <taxon>Acidithiobacillus</taxon>
    </lineage>
</organism>
<dbReference type="Pfam" id="PF03372">
    <property type="entry name" value="Exo_endo_phos"/>
    <property type="match status" value="1"/>
</dbReference>
<dbReference type="InterPro" id="IPR005135">
    <property type="entry name" value="Endo/exonuclease/phosphatase"/>
</dbReference>
<dbReference type="AlphaFoldDB" id="A0A1B9BYK8"/>
<dbReference type="InterPro" id="IPR036691">
    <property type="entry name" value="Endo/exonu/phosph_ase_sf"/>
</dbReference>
<feature type="domain" description="Endonuclease/exonuclease/phosphatase" evidence="1">
    <location>
        <begin position="16"/>
        <end position="243"/>
    </location>
</feature>
<dbReference type="Gene3D" id="3.60.10.10">
    <property type="entry name" value="Endonuclease/exonuclease/phosphatase"/>
    <property type="match status" value="1"/>
</dbReference>
<sequence length="263" mass="29522">MSNSTMTEPSEFTVTSFNIQVGIGSYRARHMLLHGWKYVMPHGQSLRNLERIALILEETDIAGLNEVDAGSFRSQYINQAGFLADRAHFPYWAQQRTRDFGDFAQHSNSILSRWPIEETIEHSLPSFMKGRGMLENRLNIGGSALTVIITHLGLSRHARLSQIRDLAQRLRGRPKLILMGDLNCTARSPEMHMLLNESGLQAPPWSPPTFPSWSPRFSFDHILCSPDLEFTSIATVAEPLSDHLALKAKLRWSSSTAAGAKPQ</sequence>
<proteinExistence type="predicted"/>
<dbReference type="Proteomes" id="UP000093129">
    <property type="component" value="Unassembled WGS sequence"/>
</dbReference>
<dbReference type="GO" id="GO:0004519">
    <property type="term" value="F:endonuclease activity"/>
    <property type="evidence" value="ECO:0007669"/>
    <property type="project" value="UniProtKB-KW"/>
</dbReference>
<accession>A0A1B9BYK8</accession>
<evidence type="ECO:0000313" key="2">
    <source>
        <dbReference type="EMBL" id="OCB02733.1"/>
    </source>
</evidence>
<reference evidence="2 3" key="1">
    <citation type="submission" date="2016-07" db="EMBL/GenBank/DDBJ databases">
        <title>Draft genome of a psychrotolerant acidophile Acidithiobacillus ferrivorans strain YL15.</title>
        <authorList>
            <person name="Peng T."/>
            <person name="Ma L."/>
            <person name="Nan M."/>
            <person name="An N."/>
            <person name="Wang M."/>
            <person name="Qiu G."/>
            <person name="Zeng W."/>
        </authorList>
    </citation>
    <scope>NUCLEOTIDE SEQUENCE [LARGE SCALE GENOMIC DNA]</scope>
    <source>
        <strain evidence="2 3">YL15</strain>
    </source>
</reference>
<evidence type="ECO:0000259" key="1">
    <source>
        <dbReference type="Pfam" id="PF03372"/>
    </source>
</evidence>
<evidence type="ECO:0000313" key="3">
    <source>
        <dbReference type="Proteomes" id="UP000093129"/>
    </source>
</evidence>
<dbReference type="PANTHER" id="PTHR14859">
    <property type="entry name" value="CALCOFLUOR WHITE HYPERSENSITIVE PROTEIN PRECURSOR"/>
    <property type="match status" value="1"/>
</dbReference>
<keyword evidence="2" id="KW-0378">Hydrolase</keyword>
<protein>
    <submittedName>
        <fullName evidence="2">Endonuclease</fullName>
    </submittedName>
</protein>
<dbReference type="SUPFAM" id="SSF56219">
    <property type="entry name" value="DNase I-like"/>
    <property type="match status" value="1"/>
</dbReference>
<dbReference type="PANTHER" id="PTHR14859:SF15">
    <property type="entry name" value="ENDONUCLEASE_EXONUCLEASE_PHOSPHATASE DOMAIN-CONTAINING PROTEIN"/>
    <property type="match status" value="1"/>
</dbReference>
<dbReference type="GO" id="GO:0016020">
    <property type="term" value="C:membrane"/>
    <property type="evidence" value="ECO:0007669"/>
    <property type="project" value="GOC"/>
</dbReference>
<keyword evidence="2" id="KW-0255">Endonuclease</keyword>
<dbReference type="EMBL" id="MASQ01000088">
    <property type="protein sequence ID" value="OCB02733.1"/>
    <property type="molecule type" value="Genomic_DNA"/>
</dbReference>
<dbReference type="GO" id="GO:0006506">
    <property type="term" value="P:GPI anchor biosynthetic process"/>
    <property type="evidence" value="ECO:0007669"/>
    <property type="project" value="TreeGrafter"/>
</dbReference>
<gene>
    <name evidence="2" type="ORF">BBC27_11420</name>
</gene>
<dbReference type="InterPro" id="IPR051916">
    <property type="entry name" value="GPI-anchor_lipid_remodeler"/>
</dbReference>
<keyword evidence="2" id="KW-0540">Nuclease</keyword>